<evidence type="ECO:0000256" key="7">
    <source>
        <dbReference type="ARBA" id="ARBA00022807"/>
    </source>
</evidence>
<evidence type="ECO:0000256" key="2">
    <source>
        <dbReference type="ARBA" id="ARBA00006579"/>
    </source>
</evidence>
<dbReference type="Gene3D" id="1.20.1300.20">
    <property type="entry name" value="Peptidase C65 Otubain, subdomain 2"/>
    <property type="match status" value="1"/>
</dbReference>
<dbReference type="InterPro" id="IPR019400">
    <property type="entry name" value="Peptidase_C65_otubain"/>
</dbReference>
<protein>
    <recommendedName>
        <fullName evidence="3">ubiquitinyl hydrolase 1</fullName>
        <ecNumber evidence="3">3.4.19.12</ecNumber>
    </recommendedName>
</protein>
<dbReference type="InterPro" id="IPR038765">
    <property type="entry name" value="Papain-like_cys_pep_sf"/>
</dbReference>
<dbReference type="GO" id="GO:0071108">
    <property type="term" value="P:protein K48-linked deubiquitination"/>
    <property type="evidence" value="ECO:0007669"/>
    <property type="project" value="TreeGrafter"/>
</dbReference>
<evidence type="ECO:0000256" key="4">
    <source>
        <dbReference type="ARBA" id="ARBA00022670"/>
    </source>
</evidence>
<organism evidence="9 10">
    <name type="scientific">Ichthyophthirius multifiliis</name>
    <name type="common">White spot disease agent</name>
    <name type="synonym">Ich</name>
    <dbReference type="NCBI Taxonomy" id="5932"/>
    <lineage>
        <taxon>Eukaryota</taxon>
        <taxon>Sar</taxon>
        <taxon>Alveolata</taxon>
        <taxon>Ciliophora</taxon>
        <taxon>Intramacronucleata</taxon>
        <taxon>Oligohymenophorea</taxon>
        <taxon>Hymenostomatida</taxon>
        <taxon>Ophryoglenina</taxon>
        <taxon>Ichthyophthirius</taxon>
    </lineage>
</organism>
<keyword evidence="10" id="KW-1185">Reference proteome</keyword>
<dbReference type="Proteomes" id="UP000008983">
    <property type="component" value="Unassembled WGS sequence"/>
</dbReference>
<comment type="catalytic activity">
    <reaction evidence="1">
        <text>Thiol-dependent hydrolysis of ester, thioester, amide, peptide and isopeptide bonds formed by the C-terminal Gly of ubiquitin (a 76-residue protein attached to proteins as an intracellular targeting signal).</text>
        <dbReference type="EC" id="3.4.19.12"/>
    </reaction>
</comment>
<dbReference type="OMA" id="ADHVQIT"/>
<dbReference type="GO" id="GO:0043130">
    <property type="term" value="F:ubiquitin binding"/>
    <property type="evidence" value="ECO:0007669"/>
    <property type="project" value="TreeGrafter"/>
</dbReference>
<dbReference type="GO" id="GO:0006508">
    <property type="term" value="P:proteolysis"/>
    <property type="evidence" value="ECO:0007669"/>
    <property type="project" value="UniProtKB-KW"/>
</dbReference>
<dbReference type="EC" id="3.4.19.12" evidence="3"/>
<accession>G0QX07</accession>
<name>G0QX07_ICHMU</name>
<dbReference type="GO" id="GO:0016829">
    <property type="term" value="F:lyase activity"/>
    <property type="evidence" value="ECO:0007669"/>
    <property type="project" value="UniProtKB-KW"/>
</dbReference>
<dbReference type="InParanoid" id="G0QX07"/>
<dbReference type="AlphaFoldDB" id="G0QX07"/>
<dbReference type="GO" id="GO:0004843">
    <property type="term" value="F:cysteine-type deubiquitinase activity"/>
    <property type="evidence" value="ECO:0007669"/>
    <property type="project" value="UniProtKB-EC"/>
</dbReference>
<evidence type="ECO:0000259" key="8">
    <source>
        <dbReference type="PROSITE" id="PS50802"/>
    </source>
</evidence>
<keyword evidence="9" id="KW-0560">Oxidoreductase</keyword>
<gene>
    <name evidence="9" type="ORF">IMG5_136870</name>
</gene>
<evidence type="ECO:0000313" key="10">
    <source>
        <dbReference type="Proteomes" id="UP000008983"/>
    </source>
</evidence>
<keyword evidence="5" id="KW-0833">Ubl conjugation pathway</keyword>
<dbReference type="eggNOG" id="KOG3991">
    <property type="taxonomic scope" value="Eukaryota"/>
</dbReference>
<dbReference type="FunFam" id="1.20.1300.20:FF:000001">
    <property type="entry name" value="Ubiquitin thioesterase OTUB1"/>
    <property type="match status" value="1"/>
</dbReference>
<dbReference type="EMBL" id="GL984026">
    <property type="protein sequence ID" value="EGR30255.1"/>
    <property type="molecule type" value="Genomic_DNA"/>
</dbReference>
<keyword evidence="6" id="KW-0378">Hydrolase</keyword>
<reference evidence="9 10" key="1">
    <citation type="submission" date="2011-07" db="EMBL/GenBank/DDBJ databases">
        <authorList>
            <person name="Coyne R."/>
            <person name="Brami D."/>
            <person name="Johnson J."/>
            <person name="Hostetler J."/>
            <person name="Hannick L."/>
            <person name="Clark T."/>
            <person name="Cassidy-Hanley D."/>
            <person name="Inman J."/>
        </authorList>
    </citation>
    <scope>NUCLEOTIDE SEQUENCE [LARGE SCALE GENOMIC DNA]</scope>
    <source>
        <strain evidence="9 10">G5</strain>
    </source>
</reference>
<comment type="similarity">
    <text evidence="2">Belongs to the peptidase C65 family.</text>
</comment>
<keyword evidence="9" id="KW-0456">Lyase</keyword>
<dbReference type="GeneID" id="14906371"/>
<evidence type="ECO:0000256" key="1">
    <source>
        <dbReference type="ARBA" id="ARBA00000707"/>
    </source>
</evidence>
<evidence type="ECO:0000256" key="3">
    <source>
        <dbReference type="ARBA" id="ARBA00012759"/>
    </source>
</evidence>
<dbReference type="GO" id="GO:0016491">
    <property type="term" value="F:oxidoreductase activity"/>
    <property type="evidence" value="ECO:0007669"/>
    <property type="project" value="UniProtKB-KW"/>
</dbReference>
<sequence>MIYIVSIWTKQKKKQKEIIHQLEKKKAQIYQKLNLKITKHLLIKYKKYLFIKTLDTKYPQIRRVRRDGSCFYRSYLFQIFEHIVLNKDKNLHQKIQNIIKQSKDDLIKAQYQEFVLEDFYDNIMEQLANIINYDFSIDNLQNMFNDKSISDYLVMYLRFMTSGYLKNNAILYENFIENGVSIHQFCQTEVDPLDKEADQIPMMALINYLCVPIKIIYLNSNPNNTEPNMIILPEGIDEKDVFVTLLYRPGHYDIAYTN</sequence>
<keyword evidence="4" id="KW-0645">Protease</keyword>
<dbReference type="STRING" id="857967.G0QX07"/>
<evidence type="ECO:0000256" key="6">
    <source>
        <dbReference type="ARBA" id="ARBA00022801"/>
    </source>
</evidence>
<dbReference type="RefSeq" id="XP_004031851.1">
    <property type="nucleotide sequence ID" value="XM_004031803.1"/>
</dbReference>
<dbReference type="GO" id="GO:0005634">
    <property type="term" value="C:nucleus"/>
    <property type="evidence" value="ECO:0007669"/>
    <property type="project" value="TreeGrafter"/>
</dbReference>
<dbReference type="InterPro" id="IPR003323">
    <property type="entry name" value="OTU_dom"/>
</dbReference>
<dbReference type="InterPro" id="IPR042468">
    <property type="entry name" value="Peptidase_C65_otubain_sub1"/>
</dbReference>
<keyword evidence="7" id="KW-0788">Thiol protease</keyword>
<proteinExistence type="inferred from homology"/>
<dbReference type="Pfam" id="PF10275">
    <property type="entry name" value="Peptidase_C65"/>
    <property type="match status" value="1"/>
</dbReference>
<dbReference type="CDD" id="cd22749">
    <property type="entry name" value="Otubain_C65"/>
    <property type="match status" value="1"/>
</dbReference>
<feature type="domain" description="OTU" evidence="8">
    <location>
        <begin position="59"/>
        <end position="258"/>
    </location>
</feature>
<dbReference type="Gene3D" id="3.30.200.60">
    <property type="entry name" value="Peptidase C65 Otubain, subdomain 1"/>
    <property type="match status" value="1"/>
</dbReference>
<evidence type="ECO:0000256" key="5">
    <source>
        <dbReference type="ARBA" id="ARBA00022786"/>
    </source>
</evidence>
<dbReference type="SUPFAM" id="SSF54001">
    <property type="entry name" value="Cysteine proteinases"/>
    <property type="match status" value="1"/>
</dbReference>
<evidence type="ECO:0000313" key="9">
    <source>
        <dbReference type="EMBL" id="EGR30255.1"/>
    </source>
</evidence>
<dbReference type="PROSITE" id="PS50802">
    <property type="entry name" value="OTU"/>
    <property type="match status" value="1"/>
</dbReference>
<dbReference type="FunCoup" id="G0QX07">
    <property type="interactions" value="49"/>
</dbReference>
<dbReference type="OrthoDB" id="18915at2759"/>
<dbReference type="InterPro" id="IPR042467">
    <property type="entry name" value="Peptidase_C65_otubain_sub2"/>
</dbReference>
<dbReference type="PANTHER" id="PTHR12931:SF15">
    <property type="entry name" value="UBIQUITIN THIOESTERASE OTUBAIN-LIKE"/>
    <property type="match status" value="1"/>
</dbReference>
<dbReference type="PANTHER" id="PTHR12931">
    <property type="entry name" value="UBIQUITIN THIOLESTERASE PROTEIN OTUB"/>
    <property type="match status" value="1"/>
</dbReference>